<dbReference type="SUPFAM" id="SSF47862">
    <property type="entry name" value="Saposin"/>
    <property type="match status" value="1"/>
</dbReference>
<comment type="similarity">
    <text evidence="1 9">Belongs to the peptidase A1 family.</text>
</comment>
<dbReference type="PANTHER" id="PTHR47966">
    <property type="entry name" value="BETA-SITE APP-CLEAVING ENZYME, ISOFORM A-RELATED"/>
    <property type="match status" value="1"/>
</dbReference>
<dbReference type="Gene3D" id="1.10.225.10">
    <property type="entry name" value="Saposin-like"/>
    <property type="match status" value="1"/>
</dbReference>
<dbReference type="FunFam" id="2.40.70.10:FF:000009">
    <property type="entry name" value="Aspartic proteinase A1"/>
    <property type="match status" value="1"/>
</dbReference>
<evidence type="ECO:0000256" key="4">
    <source>
        <dbReference type="ARBA" id="ARBA00022750"/>
    </source>
</evidence>
<evidence type="ECO:0000256" key="7">
    <source>
        <dbReference type="ARBA" id="ARBA00023180"/>
    </source>
</evidence>
<dbReference type="Proteomes" id="UP000825935">
    <property type="component" value="Chromosome 17"/>
</dbReference>
<reference evidence="13" key="1">
    <citation type="submission" date="2021-08" db="EMBL/GenBank/DDBJ databases">
        <title>WGS assembly of Ceratopteris richardii.</title>
        <authorList>
            <person name="Marchant D.B."/>
            <person name="Chen G."/>
            <person name="Jenkins J."/>
            <person name="Shu S."/>
            <person name="Leebens-Mack J."/>
            <person name="Grimwood J."/>
            <person name="Schmutz J."/>
            <person name="Soltis P."/>
            <person name="Soltis D."/>
            <person name="Chen Z.-H."/>
        </authorList>
    </citation>
    <scope>NUCLEOTIDE SEQUENCE</scope>
    <source>
        <strain evidence="13">Whitten #5841</strain>
        <tissue evidence="13">Leaf</tissue>
    </source>
</reference>
<dbReference type="Pfam" id="PF00026">
    <property type="entry name" value="Asp"/>
    <property type="match status" value="1"/>
</dbReference>
<dbReference type="PANTHER" id="PTHR47966:SF51">
    <property type="entry name" value="BETA-SITE APP-CLEAVING ENZYME, ISOFORM A-RELATED"/>
    <property type="match status" value="1"/>
</dbReference>
<feature type="disulfide bond" evidence="8">
    <location>
        <begin position="108"/>
        <end position="114"/>
    </location>
</feature>
<sequence length="470" mass="52047">MCTMTSLLLLLVLFSGLCRSCSSSELLRVSLKKKPIEGNTLRAARLRLQDGAQNSRHHDHPFAAHALELRNYLDAQYYGEIGVGTPPQKFNVVFDTGSSNLWVPSVKCRLSVACYAHPKFNPNKSSTYEEDGQSYNIQYGTGAVYGISSKDTVRVGDIEVAKQPFLEAVEEPGLTFLMAKFDGILGLGFKEISVGDATPVWYNMVDQGLVSEPVFSFWLNRNSKDENGGELIFGGMDPKHYSGQHTYAPITKKGYWQFNMGDILIDGKSTATINEAIGATSVINKQCEAAVSKFDSAVLEMIMKEMSPHKICSHIGECTTQRYGNEEPKIASVLERISHGASDAGCRMCEMAVVWAQHRILENRSPELVKQYLYNMCKHLPNVNGESVVDCNSMSSMPVIAFTIGGKHFSLKPEQYILKVGEGKEARCISGFMGIDQRSEPFWILGDIFMGAYHTVFDFGKERVGFAKAT</sequence>
<evidence type="ECO:0000256" key="2">
    <source>
        <dbReference type="ARBA" id="ARBA00022670"/>
    </source>
</evidence>
<feature type="chain" id="PRO_5035723651" evidence="10">
    <location>
        <begin position="24"/>
        <end position="470"/>
    </location>
</feature>
<dbReference type="SUPFAM" id="SSF50630">
    <property type="entry name" value="Acid proteases"/>
    <property type="match status" value="1"/>
</dbReference>
<gene>
    <name evidence="13" type="ORF">KP509_17G028200</name>
</gene>
<feature type="disulfide bond" evidence="8">
    <location>
        <begin position="391"/>
        <end position="428"/>
    </location>
</feature>
<feature type="domain" description="Peptidase A1" evidence="12">
    <location>
        <begin position="77"/>
        <end position="467"/>
    </location>
</feature>
<dbReference type="AlphaFoldDB" id="A0A8T2SWX9"/>
<dbReference type="InterPro" id="IPR033121">
    <property type="entry name" value="PEPTIDASE_A1"/>
</dbReference>
<dbReference type="InterPro" id="IPR001969">
    <property type="entry name" value="Aspartic_peptidase_AS"/>
</dbReference>
<keyword evidence="5 9" id="KW-0378">Hydrolase</keyword>
<proteinExistence type="inferred from homology"/>
<keyword evidence="2 9" id="KW-0645">Protease</keyword>
<dbReference type="InterPro" id="IPR021109">
    <property type="entry name" value="Peptidase_aspartic_dom_sf"/>
</dbReference>
<evidence type="ECO:0000256" key="10">
    <source>
        <dbReference type="SAM" id="SignalP"/>
    </source>
</evidence>
<dbReference type="InterPro" id="IPR008138">
    <property type="entry name" value="SapB_2"/>
</dbReference>
<accession>A0A8T2SWX9</accession>
<evidence type="ECO:0000256" key="9">
    <source>
        <dbReference type="RuleBase" id="RU000454"/>
    </source>
</evidence>
<dbReference type="PROSITE" id="PS50015">
    <property type="entry name" value="SAP_B"/>
    <property type="match status" value="1"/>
</dbReference>
<dbReference type="InterPro" id="IPR001461">
    <property type="entry name" value="Aspartic_peptidase_A1"/>
</dbReference>
<dbReference type="OrthoDB" id="771136at2759"/>
<keyword evidence="14" id="KW-1185">Reference proteome</keyword>
<evidence type="ECO:0000256" key="8">
    <source>
        <dbReference type="PIRSR" id="PIRSR601461-2"/>
    </source>
</evidence>
<evidence type="ECO:0000256" key="5">
    <source>
        <dbReference type="ARBA" id="ARBA00022801"/>
    </source>
</evidence>
<dbReference type="OMA" id="KEARCIS"/>
<keyword evidence="6 8" id="KW-1015">Disulfide bond</keyword>
<comment type="caution">
    <text evidence="13">The sequence shown here is derived from an EMBL/GenBank/DDBJ whole genome shotgun (WGS) entry which is preliminary data.</text>
</comment>
<evidence type="ECO:0000259" key="12">
    <source>
        <dbReference type="PROSITE" id="PS51767"/>
    </source>
</evidence>
<organism evidence="13 14">
    <name type="scientific">Ceratopteris richardii</name>
    <name type="common">Triangle waterfern</name>
    <dbReference type="NCBI Taxonomy" id="49495"/>
    <lineage>
        <taxon>Eukaryota</taxon>
        <taxon>Viridiplantae</taxon>
        <taxon>Streptophyta</taxon>
        <taxon>Embryophyta</taxon>
        <taxon>Tracheophyta</taxon>
        <taxon>Polypodiopsida</taxon>
        <taxon>Polypodiidae</taxon>
        <taxon>Polypodiales</taxon>
        <taxon>Pteridineae</taxon>
        <taxon>Pteridaceae</taxon>
        <taxon>Parkerioideae</taxon>
        <taxon>Ceratopteris</taxon>
    </lineage>
</organism>
<dbReference type="Pfam" id="PF03489">
    <property type="entry name" value="SapB_2"/>
    <property type="match status" value="1"/>
</dbReference>
<dbReference type="PRINTS" id="PR00792">
    <property type="entry name" value="PEPSIN"/>
</dbReference>
<feature type="signal peptide" evidence="10">
    <location>
        <begin position="1"/>
        <end position="23"/>
    </location>
</feature>
<name>A0A8T2SWX9_CERRI</name>
<dbReference type="Gene3D" id="2.60.40.1960">
    <property type="match status" value="1"/>
</dbReference>
<protein>
    <submittedName>
        <fullName evidence="13">Uncharacterized protein</fullName>
    </submittedName>
</protein>
<dbReference type="InterPro" id="IPR011001">
    <property type="entry name" value="Saposin-like"/>
</dbReference>
<keyword evidence="3 10" id="KW-0732">Signal</keyword>
<evidence type="ECO:0000256" key="1">
    <source>
        <dbReference type="ARBA" id="ARBA00007447"/>
    </source>
</evidence>
<dbReference type="PROSITE" id="PS51767">
    <property type="entry name" value="PEPTIDASE_A1"/>
    <property type="match status" value="1"/>
</dbReference>
<keyword evidence="4 9" id="KW-0064">Aspartyl protease</keyword>
<evidence type="ECO:0000313" key="13">
    <source>
        <dbReference type="EMBL" id="KAH7372906.1"/>
    </source>
</evidence>
<evidence type="ECO:0000259" key="11">
    <source>
        <dbReference type="PROSITE" id="PS50015"/>
    </source>
</evidence>
<evidence type="ECO:0000313" key="14">
    <source>
        <dbReference type="Proteomes" id="UP000825935"/>
    </source>
</evidence>
<keyword evidence="7" id="KW-0325">Glycoprotein</keyword>
<evidence type="ECO:0000256" key="6">
    <source>
        <dbReference type="ARBA" id="ARBA00023157"/>
    </source>
</evidence>
<dbReference type="EMBL" id="CM035422">
    <property type="protein sequence ID" value="KAH7372906.1"/>
    <property type="molecule type" value="Genomic_DNA"/>
</dbReference>
<dbReference type="Gene3D" id="2.40.70.10">
    <property type="entry name" value="Acid Proteases"/>
    <property type="match status" value="2"/>
</dbReference>
<dbReference type="PROSITE" id="PS00141">
    <property type="entry name" value="ASP_PROTEASE"/>
    <property type="match status" value="1"/>
</dbReference>
<dbReference type="InterPro" id="IPR008139">
    <property type="entry name" value="SaposinB_dom"/>
</dbReference>
<dbReference type="GO" id="GO:0004190">
    <property type="term" value="F:aspartic-type endopeptidase activity"/>
    <property type="evidence" value="ECO:0007669"/>
    <property type="project" value="UniProtKB-KW"/>
</dbReference>
<dbReference type="GO" id="GO:0006508">
    <property type="term" value="P:proteolysis"/>
    <property type="evidence" value="ECO:0007669"/>
    <property type="project" value="UniProtKB-KW"/>
</dbReference>
<feature type="domain" description="Saposin B-type" evidence="11">
    <location>
        <begin position="282"/>
        <end position="322"/>
    </location>
</feature>
<evidence type="ECO:0000256" key="3">
    <source>
        <dbReference type="ARBA" id="ARBA00022729"/>
    </source>
</evidence>